<comment type="caution">
    <text evidence="2">The sequence shown here is derived from an EMBL/GenBank/DDBJ whole genome shotgun (WGS) entry which is preliminary data.</text>
</comment>
<evidence type="ECO:0000256" key="1">
    <source>
        <dbReference type="SAM" id="MobiDB-lite"/>
    </source>
</evidence>
<gene>
    <name evidence="2" type="ORF">HGRIS_009883</name>
</gene>
<dbReference type="Proteomes" id="UP001556367">
    <property type="component" value="Unassembled WGS sequence"/>
</dbReference>
<feature type="region of interest" description="Disordered" evidence="1">
    <location>
        <begin position="97"/>
        <end position="180"/>
    </location>
</feature>
<keyword evidence="3" id="KW-1185">Reference proteome</keyword>
<feature type="region of interest" description="Disordered" evidence="1">
    <location>
        <begin position="350"/>
        <end position="410"/>
    </location>
</feature>
<feature type="compositionally biased region" description="Basic residues" evidence="1">
    <location>
        <begin position="228"/>
        <end position="238"/>
    </location>
</feature>
<feature type="compositionally biased region" description="Acidic residues" evidence="1">
    <location>
        <begin position="152"/>
        <end position="174"/>
    </location>
</feature>
<evidence type="ECO:0008006" key="4">
    <source>
        <dbReference type="Google" id="ProtNLM"/>
    </source>
</evidence>
<name>A0ABR3J2I3_9AGAR</name>
<feature type="compositionally biased region" description="Polar residues" evidence="1">
    <location>
        <begin position="207"/>
        <end position="216"/>
    </location>
</feature>
<feature type="region of interest" description="Disordered" evidence="1">
    <location>
        <begin position="202"/>
        <end position="238"/>
    </location>
</feature>
<organism evidence="2 3">
    <name type="scientific">Hohenbuehelia grisea</name>
    <dbReference type="NCBI Taxonomy" id="104357"/>
    <lineage>
        <taxon>Eukaryota</taxon>
        <taxon>Fungi</taxon>
        <taxon>Dikarya</taxon>
        <taxon>Basidiomycota</taxon>
        <taxon>Agaricomycotina</taxon>
        <taxon>Agaricomycetes</taxon>
        <taxon>Agaricomycetidae</taxon>
        <taxon>Agaricales</taxon>
        <taxon>Pleurotineae</taxon>
        <taxon>Pleurotaceae</taxon>
        <taxon>Hohenbuehelia</taxon>
    </lineage>
</organism>
<dbReference type="EMBL" id="JASNQZ010000012">
    <property type="protein sequence ID" value="KAL0949850.1"/>
    <property type="molecule type" value="Genomic_DNA"/>
</dbReference>
<reference evidence="3" key="1">
    <citation type="submission" date="2024-06" db="EMBL/GenBank/DDBJ databases">
        <title>Multi-omics analyses provide insights into the biosynthesis of the anticancer antibiotic pleurotin in Hohenbuehelia grisea.</title>
        <authorList>
            <person name="Weaver J.A."/>
            <person name="Alberti F."/>
        </authorList>
    </citation>
    <scope>NUCLEOTIDE SEQUENCE [LARGE SCALE GENOMIC DNA]</scope>
    <source>
        <strain evidence="3">T-177</strain>
    </source>
</reference>
<feature type="compositionally biased region" description="Polar residues" evidence="1">
    <location>
        <begin position="380"/>
        <end position="394"/>
    </location>
</feature>
<sequence length="599" mass="64322">MRLKLQTAPPLPAFKAWFSTDGLEPSPISIQDLKQHLHARVEKLRSNPVVATSGRNLILTLEDFELLDECSVTTLRDGDLICVGLLENPTVAEIHLGKRKRSSPLDKAQATLSTSHVASKPRVLTLSTSSASSSGELSTSEESSSDTSGSDSDSDSTSDSSDSSDSDSDSDSDLDSSSSGPIVLSTRALAKSIPNQGLKNFAGRLSNIPSKPSQHIAQPHVPPGHGLSRTRSRNKRKRLSRLHARLEDAGPPPPSGSSLSNTIPLGVKTSQQSLMDTPTKVAKVVIPQGSPQTTHEAHVLHTSSSQTSMVLGSELHNANGVINMVSLRNKNKKKGFKNSMSRPIPDKVVFMPDGSTPNVLDLPTASSSSSGERSEVTSSLLSEHQQFTETNSARQLGRLIPPSEKQEKGQLPSNMFVTSVDVEEDLWSTGAKSGMQRTKPSDTVVHTPDEPLILDYGAASLPPSRTGVTPDATQPNDDARNTLQSFDWNTAESRWAKSPAISAIDQLRAGMLVGWKALAINPKTCTPEFLLSVARIATTSPSITIKHLVRPGAADLSFYRDADMDGIDAVDDPSQTELGDEETVTWNDISANEWRTILD</sequence>
<accession>A0ABR3J2I3</accession>
<protein>
    <recommendedName>
        <fullName evidence="4">Coilin</fullName>
    </recommendedName>
</protein>
<feature type="compositionally biased region" description="Low complexity" evidence="1">
    <location>
        <begin position="366"/>
        <end position="379"/>
    </location>
</feature>
<evidence type="ECO:0000313" key="2">
    <source>
        <dbReference type="EMBL" id="KAL0949850.1"/>
    </source>
</evidence>
<proteinExistence type="predicted"/>
<evidence type="ECO:0000313" key="3">
    <source>
        <dbReference type="Proteomes" id="UP001556367"/>
    </source>
</evidence>
<feature type="compositionally biased region" description="Low complexity" evidence="1">
    <location>
        <begin position="125"/>
        <end position="151"/>
    </location>
</feature>